<evidence type="ECO:0000313" key="2">
    <source>
        <dbReference type="Proteomes" id="UP001060085"/>
    </source>
</evidence>
<evidence type="ECO:0000313" key="1">
    <source>
        <dbReference type="EMBL" id="KAI5676087.1"/>
    </source>
</evidence>
<proteinExistence type="predicted"/>
<gene>
    <name evidence="1" type="ORF">M9H77_07037</name>
</gene>
<comment type="caution">
    <text evidence="1">The sequence shown here is derived from an EMBL/GenBank/DDBJ whole genome shotgun (WGS) entry which is preliminary data.</text>
</comment>
<organism evidence="1 2">
    <name type="scientific">Catharanthus roseus</name>
    <name type="common">Madagascar periwinkle</name>
    <name type="synonym">Vinca rosea</name>
    <dbReference type="NCBI Taxonomy" id="4058"/>
    <lineage>
        <taxon>Eukaryota</taxon>
        <taxon>Viridiplantae</taxon>
        <taxon>Streptophyta</taxon>
        <taxon>Embryophyta</taxon>
        <taxon>Tracheophyta</taxon>
        <taxon>Spermatophyta</taxon>
        <taxon>Magnoliopsida</taxon>
        <taxon>eudicotyledons</taxon>
        <taxon>Gunneridae</taxon>
        <taxon>Pentapetalae</taxon>
        <taxon>asterids</taxon>
        <taxon>lamiids</taxon>
        <taxon>Gentianales</taxon>
        <taxon>Apocynaceae</taxon>
        <taxon>Rauvolfioideae</taxon>
        <taxon>Vinceae</taxon>
        <taxon>Catharanthinae</taxon>
        <taxon>Catharanthus</taxon>
    </lineage>
</organism>
<protein>
    <submittedName>
        <fullName evidence="1">Uncharacterized protein</fullName>
    </submittedName>
</protein>
<name>A0ACC0BTS5_CATRO</name>
<reference evidence="2" key="1">
    <citation type="journal article" date="2023" name="Nat. Plants">
        <title>Single-cell RNA sequencing provides a high-resolution roadmap for understanding the multicellular compartmentation of specialized metabolism.</title>
        <authorList>
            <person name="Sun S."/>
            <person name="Shen X."/>
            <person name="Li Y."/>
            <person name="Li Y."/>
            <person name="Wang S."/>
            <person name="Li R."/>
            <person name="Zhang H."/>
            <person name="Shen G."/>
            <person name="Guo B."/>
            <person name="Wei J."/>
            <person name="Xu J."/>
            <person name="St-Pierre B."/>
            <person name="Chen S."/>
            <person name="Sun C."/>
        </authorList>
    </citation>
    <scope>NUCLEOTIDE SEQUENCE [LARGE SCALE GENOMIC DNA]</scope>
</reference>
<dbReference type="EMBL" id="CM044702">
    <property type="protein sequence ID" value="KAI5676087.1"/>
    <property type="molecule type" value="Genomic_DNA"/>
</dbReference>
<accession>A0ACC0BTS5</accession>
<dbReference type="Proteomes" id="UP001060085">
    <property type="component" value="Linkage Group LG02"/>
</dbReference>
<keyword evidence="2" id="KW-1185">Reference proteome</keyword>
<sequence length="103" mass="11728">MIGEGRLKENVKIQIGVGTTGPLCREHPCQRAYQRTYELTNTLPTLRGNQISNGSWAHGPPKGSVEESCEEEWQEQWVEQSWVNVLLLWKAIEYCVEVSVVVE</sequence>